<dbReference type="InterPro" id="IPR008422">
    <property type="entry name" value="KN_HD"/>
</dbReference>
<feature type="domain" description="KN homeodomain" evidence="6">
    <location>
        <begin position="124"/>
        <end position="163"/>
    </location>
</feature>
<dbReference type="InterPro" id="IPR024333">
    <property type="entry name" value="Mating-type_A-alpha/beta_1_N"/>
</dbReference>
<dbReference type="Pfam" id="PF12731">
    <property type="entry name" value="Mating_N"/>
    <property type="match status" value="1"/>
</dbReference>
<gene>
    <name evidence="9" type="primary">A3-hox1</name>
</gene>
<feature type="compositionally biased region" description="Low complexity" evidence="5">
    <location>
        <begin position="275"/>
        <end position="298"/>
    </location>
</feature>
<evidence type="ECO:0000256" key="1">
    <source>
        <dbReference type="ARBA" id="ARBA00005800"/>
    </source>
</evidence>
<dbReference type="Gene3D" id="1.10.10.60">
    <property type="entry name" value="Homeodomain-like"/>
    <property type="match status" value="1"/>
</dbReference>
<feature type="domain" description="Mating-type protein C-terminal" evidence="8">
    <location>
        <begin position="216"/>
        <end position="593"/>
    </location>
</feature>
<dbReference type="InterPro" id="IPR024441">
    <property type="entry name" value="Homeodomain1_C"/>
</dbReference>
<evidence type="ECO:0000256" key="2">
    <source>
        <dbReference type="ARBA" id="ARBA00023125"/>
    </source>
</evidence>
<dbReference type="CDD" id="cd00086">
    <property type="entry name" value="homeodomain"/>
    <property type="match status" value="1"/>
</dbReference>
<organism evidence="9">
    <name type="scientific">Pholiota microspora</name>
    <name type="common">White-rot fungus</name>
    <name type="synonym">Pholiota nameko</name>
    <dbReference type="NCBI Taxonomy" id="1538424"/>
    <lineage>
        <taxon>Eukaryota</taxon>
        <taxon>Fungi</taxon>
        <taxon>Dikarya</taxon>
        <taxon>Basidiomycota</taxon>
        <taxon>Agaricomycotina</taxon>
        <taxon>Agaricomycetes</taxon>
        <taxon>Agaricomycetidae</taxon>
        <taxon>Agaricales</taxon>
        <taxon>Agaricineae</taxon>
        <taxon>Strophariaceae</taxon>
        <taxon>Pholiota</taxon>
    </lineage>
</organism>
<evidence type="ECO:0000256" key="5">
    <source>
        <dbReference type="SAM" id="MobiDB-lite"/>
    </source>
</evidence>
<dbReference type="Pfam" id="PF05920">
    <property type="entry name" value="Homeobox_KN"/>
    <property type="match status" value="1"/>
</dbReference>
<dbReference type="SUPFAM" id="SSF46689">
    <property type="entry name" value="Homeodomain-like"/>
    <property type="match status" value="1"/>
</dbReference>
<dbReference type="AlphaFoldDB" id="B9A1S1"/>
<evidence type="ECO:0000259" key="6">
    <source>
        <dbReference type="Pfam" id="PF05920"/>
    </source>
</evidence>
<dbReference type="GO" id="GO:0003677">
    <property type="term" value="F:DNA binding"/>
    <property type="evidence" value="ECO:0007669"/>
    <property type="project" value="UniProtKB-KW"/>
</dbReference>
<keyword evidence="3 9" id="KW-0371">Homeobox</keyword>
<evidence type="ECO:0000259" key="8">
    <source>
        <dbReference type="Pfam" id="PF12737"/>
    </source>
</evidence>
<dbReference type="GO" id="GO:0006355">
    <property type="term" value="P:regulation of DNA-templated transcription"/>
    <property type="evidence" value="ECO:0007669"/>
    <property type="project" value="InterPro"/>
</dbReference>
<feature type="region of interest" description="Disordered" evidence="5">
    <location>
        <begin position="273"/>
        <end position="330"/>
    </location>
</feature>
<sequence>MDARVTETMKLLLECFMTSLKGGNNNLASFLRYWVPLKDTLQSHHDDLKEDTLAYAHNLVSTIGTITSGMLELEVERDTMQRELMQELSHILNEDMENLVIRDEMPISKVLDSIPVYVKPCCQWLLNNLHNPYPAKSVRNSICRQTGYSIKDIDAWFVDARKRIGWNQLRRTHFANKRERIIDAATSFFKPYRTFVIGNALHEFPLAGLTDYSMIFIEMEECARRLFSDKFEETSLARTIDVVQDPSRPSQNHIFTQSQNQQTSTVFKLNRYTYPSPEQSPESSPGPIPSSIIAIPEPLTSPFSSHKRRRSLSEVRVDNTSPDRSQKRLRSINAHDFNNISAAASLPSPAASITEFPFPTGSDLLFSNSATCHPDQIATAPFTDETPNVATQFPVSVKRKRASSESEDFRPSKYSQPASLSRIASDPLPISNQTLDISSSQDLVPKYTLHQKLLFDKPPPGSHVMRNGSASFDINYHQIPPFMPNDSLHTEGALQEFSLQESINSSSPQSESDAWAEALREYELHDFMMAENSIYSELTPLELEPDFFTGMPALEKFFDPTSSAIDWTGFVNQPLDTQIASQVELGMVFNEPNSAPTSTRPPTTTELAAKRQRAEILRAELRQLEADLD</sequence>
<proteinExistence type="inferred from homology"/>
<keyword evidence="2" id="KW-0238">DNA-binding</keyword>
<protein>
    <submittedName>
        <fullName evidence="9">Homeodomain protein</fullName>
    </submittedName>
</protein>
<reference evidence="9" key="1">
    <citation type="journal article" date="2009" name="Mycol. Res.">
        <title>Genomic structure of the A mating-type locus in a bipolar basidiomycete, Pholiota nameko.</title>
        <authorList>
            <person name="Yi R."/>
            <person name="Tachikawa T."/>
            <person name="Ishikawa M."/>
            <person name="Mukaiyama H."/>
            <person name="Bao D."/>
            <person name="Aimi T."/>
        </authorList>
    </citation>
    <scope>NUCLEOTIDE SEQUENCE</scope>
    <source>
        <strain evidence="9">NGW12-163</strain>
    </source>
</reference>
<feature type="domain" description="Mating-type protein A-alpha/beta 1 N-terminal" evidence="7">
    <location>
        <begin position="2"/>
        <end position="85"/>
    </location>
</feature>
<evidence type="ECO:0000256" key="3">
    <source>
        <dbReference type="ARBA" id="ARBA00023155"/>
    </source>
</evidence>
<dbReference type="InterPro" id="IPR009057">
    <property type="entry name" value="Homeodomain-like_sf"/>
</dbReference>
<dbReference type="Pfam" id="PF12737">
    <property type="entry name" value="Mating_C"/>
    <property type="match status" value="1"/>
</dbReference>
<name>B9A1S1_PHOMI</name>
<evidence type="ECO:0000259" key="7">
    <source>
        <dbReference type="Pfam" id="PF12731"/>
    </source>
</evidence>
<accession>B9A1S1</accession>
<feature type="region of interest" description="Disordered" evidence="5">
    <location>
        <begin position="396"/>
        <end position="420"/>
    </location>
</feature>
<feature type="compositionally biased region" description="Basic and acidic residues" evidence="5">
    <location>
        <begin position="402"/>
        <end position="411"/>
    </location>
</feature>
<dbReference type="EMBL" id="AB435543">
    <property type="protein sequence ID" value="BAH22610.1"/>
    <property type="molecule type" value="Genomic_DNA"/>
</dbReference>
<evidence type="ECO:0000313" key="9">
    <source>
        <dbReference type="EMBL" id="BAH22610.1"/>
    </source>
</evidence>
<comment type="similarity">
    <text evidence="1">Belongs to the TALE/M-ATYP homeobox family.</text>
</comment>
<dbReference type="InterPro" id="IPR001356">
    <property type="entry name" value="HD"/>
</dbReference>
<keyword evidence="4" id="KW-0539">Nucleus</keyword>
<evidence type="ECO:0000256" key="4">
    <source>
        <dbReference type="ARBA" id="ARBA00023242"/>
    </source>
</evidence>